<dbReference type="Proteomes" id="UP000030746">
    <property type="component" value="Unassembled WGS sequence"/>
</dbReference>
<name>V4ATJ0_LOTGI</name>
<dbReference type="GeneID" id="20242847"/>
<evidence type="ECO:0000313" key="2">
    <source>
        <dbReference type="Proteomes" id="UP000030746"/>
    </source>
</evidence>
<dbReference type="PANTHER" id="PTHR33480:SF1">
    <property type="entry name" value="TYR RECOMBINASE DOMAIN-CONTAINING PROTEIN"/>
    <property type="match status" value="1"/>
</dbReference>
<organism evidence="1 2">
    <name type="scientific">Lottia gigantea</name>
    <name type="common">Giant owl limpet</name>
    <dbReference type="NCBI Taxonomy" id="225164"/>
    <lineage>
        <taxon>Eukaryota</taxon>
        <taxon>Metazoa</taxon>
        <taxon>Spiralia</taxon>
        <taxon>Lophotrochozoa</taxon>
        <taxon>Mollusca</taxon>
        <taxon>Gastropoda</taxon>
        <taxon>Patellogastropoda</taxon>
        <taxon>Lottioidea</taxon>
        <taxon>Lottiidae</taxon>
        <taxon>Lottia</taxon>
    </lineage>
</organism>
<dbReference type="OMA" id="NDTECLD"/>
<dbReference type="PANTHER" id="PTHR33480">
    <property type="entry name" value="SET DOMAIN-CONTAINING PROTEIN-RELATED"/>
    <property type="match status" value="1"/>
</dbReference>
<dbReference type="HOGENOM" id="CLU_1043111_0_0_1"/>
<keyword evidence="2" id="KW-1185">Reference proteome</keyword>
<reference evidence="1 2" key="1">
    <citation type="journal article" date="2013" name="Nature">
        <title>Insights into bilaterian evolution from three spiralian genomes.</title>
        <authorList>
            <person name="Simakov O."/>
            <person name="Marletaz F."/>
            <person name="Cho S.J."/>
            <person name="Edsinger-Gonzales E."/>
            <person name="Havlak P."/>
            <person name="Hellsten U."/>
            <person name="Kuo D.H."/>
            <person name="Larsson T."/>
            <person name="Lv J."/>
            <person name="Arendt D."/>
            <person name="Savage R."/>
            <person name="Osoegawa K."/>
            <person name="de Jong P."/>
            <person name="Grimwood J."/>
            <person name="Chapman J.A."/>
            <person name="Shapiro H."/>
            <person name="Aerts A."/>
            <person name="Otillar R.P."/>
            <person name="Terry A.Y."/>
            <person name="Boore J.L."/>
            <person name="Grigoriev I.V."/>
            <person name="Lindberg D.R."/>
            <person name="Seaver E.C."/>
            <person name="Weisblat D.A."/>
            <person name="Putnam N.H."/>
            <person name="Rokhsar D.S."/>
        </authorList>
    </citation>
    <scope>NUCLEOTIDE SEQUENCE [LARGE SCALE GENOMIC DNA]</scope>
</reference>
<dbReference type="RefSeq" id="XP_009052259.1">
    <property type="nucleotide sequence ID" value="XM_009054011.1"/>
</dbReference>
<dbReference type="EMBL" id="KB201355">
    <property type="protein sequence ID" value="ESO97061.1"/>
    <property type="molecule type" value="Genomic_DNA"/>
</dbReference>
<proteinExistence type="predicted"/>
<protein>
    <submittedName>
        <fullName evidence="1">Uncharacterized protein</fullName>
    </submittedName>
</protein>
<sequence length="267" mass="31065">MYPYYVFQTGRCVPLLIPPEVKRAMEFLSNSTVREKGGIKKTNTFMFANTGDAVVRAGDSLNEIKGRLKLKQPSRILATNLRKHTATISQVVSLDEQQMKNVCNHLGHSQRVHDEYYRQTSGLIERIDIAKLMLMQEHNLVGKYANKKLSEIQFDDILEDIDISNPDNGNPEKNHDIVQEEATEEFVDLLDEQRRMKRKVKRVRWDNDEIAEIKRYFDKYFNGRSGKTCPSQDECKSAVKKSEKNNGEIWKRGWENIKKKVNNMLKK</sequence>
<accession>V4ATJ0</accession>
<dbReference type="KEGG" id="lgi:LOTGIDRAFT_174667"/>
<dbReference type="OrthoDB" id="6145947at2759"/>
<dbReference type="CTD" id="20242847"/>
<evidence type="ECO:0000313" key="1">
    <source>
        <dbReference type="EMBL" id="ESO97061.1"/>
    </source>
</evidence>
<gene>
    <name evidence="1" type="ORF">LOTGIDRAFT_174667</name>
</gene>
<dbReference type="AlphaFoldDB" id="V4ATJ0"/>
<dbReference type="STRING" id="225164.V4ATJ0"/>